<dbReference type="Proteomes" id="UP000316621">
    <property type="component" value="Chromosome 7"/>
</dbReference>
<keyword evidence="2" id="KW-1185">Reference proteome</keyword>
<gene>
    <name evidence="1" type="ORF">C5167_034033</name>
</gene>
<dbReference type="Gramene" id="RZC70873">
    <property type="protein sequence ID" value="RZC70873"/>
    <property type="gene ID" value="C5167_034033"/>
</dbReference>
<evidence type="ECO:0000313" key="2">
    <source>
        <dbReference type="Proteomes" id="UP000316621"/>
    </source>
</evidence>
<dbReference type="EMBL" id="CM010721">
    <property type="protein sequence ID" value="RZC70873.1"/>
    <property type="molecule type" value="Genomic_DNA"/>
</dbReference>
<protein>
    <submittedName>
        <fullName evidence="1">Uncharacterized protein</fullName>
    </submittedName>
</protein>
<organism evidence="1 2">
    <name type="scientific">Papaver somniferum</name>
    <name type="common">Opium poppy</name>
    <dbReference type="NCBI Taxonomy" id="3469"/>
    <lineage>
        <taxon>Eukaryota</taxon>
        <taxon>Viridiplantae</taxon>
        <taxon>Streptophyta</taxon>
        <taxon>Embryophyta</taxon>
        <taxon>Tracheophyta</taxon>
        <taxon>Spermatophyta</taxon>
        <taxon>Magnoliopsida</taxon>
        <taxon>Ranunculales</taxon>
        <taxon>Papaveraceae</taxon>
        <taxon>Papaveroideae</taxon>
        <taxon>Papaver</taxon>
    </lineage>
</organism>
<sequence length="67" mass="7560">MCRALLQQVPALQVSTKVAKPIFGSPLNYDCINPLIGEKGLHLLVMKALLDFSEKWRSICEKDSMRN</sequence>
<accession>A0A4Y7KBX7</accession>
<reference evidence="1 2" key="1">
    <citation type="journal article" date="2018" name="Science">
        <title>The opium poppy genome and morphinan production.</title>
        <authorList>
            <person name="Guo L."/>
            <person name="Winzer T."/>
            <person name="Yang X."/>
            <person name="Li Y."/>
            <person name="Ning Z."/>
            <person name="He Z."/>
            <person name="Teodor R."/>
            <person name="Lu Y."/>
            <person name="Bowser T.A."/>
            <person name="Graham I.A."/>
            <person name="Ye K."/>
        </authorList>
    </citation>
    <scope>NUCLEOTIDE SEQUENCE [LARGE SCALE GENOMIC DNA]</scope>
    <source>
        <strain evidence="2">cv. HN1</strain>
        <tissue evidence="1">Leaves</tissue>
    </source>
</reference>
<evidence type="ECO:0000313" key="1">
    <source>
        <dbReference type="EMBL" id="RZC70873.1"/>
    </source>
</evidence>
<dbReference type="AlphaFoldDB" id="A0A4Y7KBX7"/>
<name>A0A4Y7KBX7_PAPSO</name>
<proteinExistence type="predicted"/>